<sequence>MLSMTDPPEEAGEERTFTISELADTFQVTPRTIRFYEDQGLLSPRRDGLNRVYSHRDRARLTLICRGKRLGFSLAEIKDFLDLYDVDDRQIEQMRFVLAHGRERIASLEVQLVDVQQTLSELRALESQIVEHLKAAGAAPDKNTKK</sequence>
<dbReference type="SUPFAM" id="SSF46955">
    <property type="entry name" value="Putative DNA-binding domain"/>
    <property type="match status" value="1"/>
</dbReference>
<dbReference type="Proteomes" id="UP000321523">
    <property type="component" value="Unassembled WGS sequence"/>
</dbReference>
<dbReference type="GO" id="GO:0003700">
    <property type="term" value="F:DNA-binding transcription factor activity"/>
    <property type="evidence" value="ECO:0007669"/>
    <property type="project" value="InterPro"/>
</dbReference>
<keyword evidence="1" id="KW-0238">DNA-binding</keyword>
<dbReference type="InterPro" id="IPR009061">
    <property type="entry name" value="DNA-bd_dom_put_sf"/>
</dbReference>
<dbReference type="Gene3D" id="1.10.1660.10">
    <property type="match status" value="1"/>
</dbReference>
<comment type="caution">
    <text evidence="4">The sequence shown here is derived from an EMBL/GenBank/DDBJ whole genome shotgun (WGS) entry which is preliminary data.</text>
</comment>
<dbReference type="InterPro" id="IPR000551">
    <property type="entry name" value="MerR-type_HTH_dom"/>
</dbReference>
<accession>A0A512DZL5</accession>
<evidence type="ECO:0000313" key="5">
    <source>
        <dbReference type="Proteomes" id="UP000321523"/>
    </source>
</evidence>
<dbReference type="SMART" id="SM00422">
    <property type="entry name" value="HTH_MERR"/>
    <property type="match status" value="1"/>
</dbReference>
<feature type="coiled-coil region" evidence="2">
    <location>
        <begin position="105"/>
        <end position="135"/>
    </location>
</feature>
<dbReference type="EMBL" id="BJYZ01000033">
    <property type="protein sequence ID" value="GEO41923.1"/>
    <property type="molecule type" value="Genomic_DNA"/>
</dbReference>
<dbReference type="CDD" id="cd04776">
    <property type="entry name" value="HTH_GnyR"/>
    <property type="match status" value="1"/>
</dbReference>
<name>A0A512DZL5_9PROT</name>
<dbReference type="AlphaFoldDB" id="A0A512DZL5"/>
<proteinExistence type="predicted"/>
<reference evidence="4 5" key="1">
    <citation type="submission" date="2019-07" db="EMBL/GenBank/DDBJ databases">
        <title>Whole genome shotgun sequence of Skermanella aerolata NBRC 106429.</title>
        <authorList>
            <person name="Hosoyama A."/>
            <person name="Uohara A."/>
            <person name="Ohji S."/>
            <person name="Ichikawa N."/>
        </authorList>
    </citation>
    <scope>NUCLEOTIDE SEQUENCE [LARGE SCALE GENOMIC DNA]</scope>
    <source>
        <strain evidence="4 5">NBRC 106429</strain>
    </source>
</reference>
<dbReference type="PANTHER" id="PTHR30204:SF58">
    <property type="entry name" value="HTH-TYPE TRANSCRIPTIONAL REGULATOR YFMP"/>
    <property type="match status" value="1"/>
</dbReference>
<organism evidence="4 5">
    <name type="scientific">Skermanella aerolata</name>
    <dbReference type="NCBI Taxonomy" id="393310"/>
    <lineage>
        <taxon>Bacteria</taxon>
        <taxon>Pseudomonadati</taxon>
        <taxon>Pseudomonadota</taxon>
        <taxon>Alphaproteobacteria</taxon>
        <taxon>Rhodospirillales</taxon>
        <taxon>Azospirillaceae</taxon>
        <taxon>Skermanella</taxon>
    </lineage>
</organism>
<evidence type="ECO:0000256" key="1">
    <source>
        <dbReference type="ARBA" id="ARBA00023125"/>
    </source>
</evidence>
<dbReference type="PROSITE" id="PS50937">
    <property type="entry name" value="HTH_MERR_2"/>
    <property type="match status" value="1"/>
</dbReference>
<feature type="domain" description="HTH merR-type" evidence="3">
    <location>
        <begin position="16"/>
        <end position="83"/>
    </location>
</feature>
<protein>
    <submittedName>
        <fullName evidence="4">MerR family transcriptional regulator</fullName>
    </submittedName>
</protein>
<dbReference type="RefSeq" id="WP_084721263.1">
    <property type="nucleotide sequence ID" value="NZ_BJYZ01000033.1"/>
</dbReference>
<keyword evidence="2" id="KW-0175">Coiled coil</keyword>
<dbReference type="Pfam" id="PF13411">
    <property type="entry name" value="MerR_1"/>
    <property type="match status" value="1"/>
</dbReference>
<dbReference type="PANTHER" id="PTHR30204">
    <property type="entry name" value="REDOX-CYCLING DRUG-SENSING TRANSCRIPTIONAL ACTIVATOR SOXR"/>
    <property type="match status" value="1"/>
</dbReference>
<dbReference type="InterPro" id="IPR047057">
    <property type="entry name" value="MerR_fam"/>
</dbReference>
<keyword evidence="5" id="KW-1185">Reference proteome</keyword>
<dbReference type="GO" id="GO:0003677">
    <property type="term" value="F:DNA binding"/>
    <property type="evidence" value="ECO:0007669"/>
    <property type="project" value="UniProtKB-KW"/>
</dbReference>
<evidence type="ECO:0000259" key="3">
    <source>
        <dbReference type="PROSITE" id="PS50937"/>
    </source>
</evidence>
<gene>
    <name evidence="4" type="ORF">SAE02_60710</name>
</gene>
<dbReference type="OrthoDB" id="9803659at2"/>
<evidence type="ECO:0000313" key="4">
    <source>
        <dbReference type="EMBL" id="GEO41923.1"/>
    </source>
</evidence>
<evidence type="ECO:0000256" key="2">
    <source>
        <dbReference type="SAM" id="Coils"/>
    </source>
</evidence>